<dbReference type="SUPFAM" id="SSF46955">
    <property type="entry name" value="Putative DNA-binding domain"/>
    <property type="match status" value="1"/>
</dbReference>
<accession>A0A553EDC4</accession>
<evidence type="ECO:0000313" key="1">
    <source>
        <dbReference type="EMBL" id="TRX43057.1"/>
    </source>
</evidence>
<proteinExistence type="predicted"/>
<dbReference type="Proteomes" id="UP000316371">
    <property type="component" value="Unassembled WGS sequence"/>
</dbReference>
<reference evidence="1 2" key="1">
    <citation type="submission" date="2019-07" db="EMBL/GenBank/DDBJ databases">
        <title>Novel species of Flavobacterium.</title>
        <authorList>
            <person name="Liu Q."/>
            <person name="Xin Y.-H."/>
        </authorList>
    </citation>
    <scope>NUCLEOTIDE SEQUENCE [LARGE SCALE GENOMIC DNA]</scope>
    <source>
        <strain evidence="1 2">LB1R34</strain>
    </source>
</reference>
<organism evidence="1 2">
    <name type="scientific">Flavobacterium restrictum</name>
    <dbReference type="NCBI Taxonomy" id="2594428"/>
    <lineage>
        <taxon>Bacteria</taxon>
        <taxon>Pseudomonadati</taxon>
        <taxon>Bacteroidota</taxon>
        <taxon>Flavobacteriia</taxon>
        <taxon>Flavobacteriales</taxon>
        <taxon>Flavobacteriaceae</taxon>
        <taxon>Flavobacterium</taxon>
    </lineage>
</organism>
<dbReference type="PANTHER" id="PTHR34585:SF22">
    <property type="entry name" value="HELIX-TURN-HELIX DOMAIN-CONTAINING PROTEIN"/>
    <property type="match status" value="1"/>
</dbReference>
<protein>
    <submittedName>
        <fullName evidence="1">Helix-turn-helix domain-containing protein</fullName>
    </submittedName>
</protein>
<evidence type="ECO:0000313" key="2">
    <source>
        <dbReference type="Proteomes" id="UP000316371"/>
    </source>
</evidence>
<dbReference type="EMBL" id="VJZT01000001">
    <property type="protein sequence ID" value="TRX43057.1"/>
    <property type="molecule type" value="Genomic_DNA"/>
</dbReference>
<sequence length="92" mass="10966">MSHPFQDSLNNIENRLEELTKLVTKKQEKVFDKVIIDNDEFQRLFKISPGTASNWREKGLIAYSQMNNKIVYKIEDINTMLDNNYRPFKKQL</sequence>
<dbReference type="RefSeq" id="WP_144254979.1">
    <property type="nucleotide sequence ID" value="NZ_VJZT01000001.1"/>
</dbReference>
<dbReference type="AlphaFoldDB" id="A0A553EDC4"/>
<comment type="caution">
    <text evidence="1">The sequence shown here is derived from an EMBL/GenBank/DDBJ whole genome shotgun (WGS) entry which is preliminary data.</text>
</comment>
<name>A0A553EDC4_9FLAO</name>
<keyword evidence="2" id="KW-1185">Reference proteome</keyword>
<gene>
    <name evidence="1" type="ORF">FNW21_01605</name>
</gene>
<dbReference type="PANTHER" id="PTHR34585">
    <property type="match status" value="1"/>
</dbReference>
<dbReference type="OrthoDB" id="961769at2"/>
<dbReference type="InterPro" id="IPR009061">
    <property type="entry name" value="DNA-bd_dom_put_sf"/>
</dbReference>